<evidence type="ECO:0000313" key="2">
    <source>
        <dbReference type="Proteomes" id="UP000299102"/>
    </source>
</evidence>
<comment type="caution">
    <text evidence="1">The sequence shown here is derived from an EMBL/GenBank/DDBJ whole genome shotgun (WGS) entry which is preliminary data.</text>
</comment>
<protein>
    <submittedName>
        <fullName evidence="1">Uncharacterized protein</fullName>
    </submittedName>
</protein>
<name>A0A4C2AB12_EUMVA</name>
<reference evidence="1 2" key="1">
    <citation type="journal article" date="2019" name="Commun. Biol.">
        <title>The bagworm genome reveals a unique fibroin gene that provides high tensile strength.</title>
        <authorList>
            <person name="Kono N."/>
            <person name="Nakamura H."/>
            <person name="Ohtoshi R."/>
            <person name="Tomita M."/>
            <person name="Numata K."/>
            <person name="Arakawa K."/>
        </authorList>
    </citation>
    <scope>NUCLEOTIDE SEQUENCE [LARGE SCALE GENOMIC DNA]</scope>
</reference>
<organism evidence="1 2">
    <name type="scientific">Eumeta variegata</name>
    <name type="common">Bagworm moth</name>
    <name type="synonym">Eumeta japonica</name>
    <dbReference type="NCBI Taxonomy" id="151549"/>
    <lineage>
        <taxon>Eukaryota</taxon>
        <taxon>Metazoa</taxon>
        <taxon>Ecdysozoa</taxon>
        <taxon>Arthropoda</taxon>
        <taxon>Hexapoda</taxon>
        <taxon>Insecta</taxon>
        <taxon>Pterygota</taxon>
        <taxon>Neoptera</taxon>
        <taxon>Endopterygota</taxon>
        <taxon>Lepidoptera</taxon>
        <taxon>Glossata</taxon>
        <taxon>Ditrysia</taxon>
        <taxon>Tineoidea</taxon>
        <taxon>Psychidae</taxon>
        <taxon>Oiketicinae</taxon>
        <taxon>Eumeta</taxon>
    </lineage>
</organism>
<proteinExistence type="predicted"/>
<dbReference type="AlphaFoldDB" id="A0A4C2AB12"/>
<keyword evidence="2" id="KW-1185">Reference proteome</keyword>
<dbReference type="EMBL" id="BGZK01002857">
    <property type="protein sequence ID" value="GBP97022.1"/>
    <property type="molecule type" value="Genomic_DNA"/>
</dbReference>
<sequence>MTTESSLPHRRARLRKMATKMDGSVKKSIVRRIVWNIRISSHRAWERDEGKAVQWSRALSMAYEHRTSRPSFLNLSSDFDVCKWEPVV</sequence>
<dbReference type="Proteomes" id="UP000299102">
    <property type="component" value="Unassembled WGS sequence"/>
</dbReference>
<accession>A0A4C2AB12</accession>
<evidence type="ECO:0000313" key="1">
    <source>
        <dbReference type="EMBL" id="GBP97022.1"/>
    </source>
</evidence>
<gene>
    <name evidence="1" type="ORF">EVAR_100927_1</name>
</gene>